<dbReference type="Gene3D" id="3.10.105.10">
    <property type="entry name" value="Dipeptide-binding Protein, Domain 3"/>
    <property type="match status" value="1"/>
</dbReference>
<dbReference type="EMBL" id="PGTB01000001">
    <property type="protein sequence ID" value="PJE38745.1"/>
    <property type="molecule type" value="Genomic_DNA"/>
</dbReference>
<organism evidence="4 5">
    <name type="scientific">Pseudooceanicola lipolyticus</name>
    <dbReference type="NCBI Taxonomy" id="2029104"/>
    <lineage>
        <taxon>Bacteria</taxon>
        <taxon>Pseudomonadati</taxon>
        <taxon>Pseudomonadota</taxon>
        <taxon>Alphaproteobacteria</taxon>
        <taxon>Rhodobacterales</taxon>
        <taxon>Paracoccaceae</taxon>
        <taxon>Pseudooceanicola</taxon>
    </lineage>
</organism>
<dbReference type="SUPFAM" id="SSF53850">
    <property type="entry name" value="Periplasmic binding protein-like II"/>
    <property type="match status" value="1"/>
</dbReference>
<comment type="similarity">
    <text evidence="2">Belongs to the bacterial solute-binding protein 5 family.</text>
</comment>
<dbReference type="Proteomes" id="UP000231553">
    <property type="component" value="Unassembled WGS sequence"/>
</dbReference>
<dbReference type="CDD" id="cd08513">
    <property type="entry name" value="PBP2_thermophilic_Hb8_like"/>
    <property type="match status" value="1"/>
</dbReference>
<dbReference type="GO" id="GO:1904680">
    <property type="term" value="F:peptide transmembrane transporter activity"/>
    <property type="evidence" value="ECO:0007669"/>
    <property type="project" value="TreeGrafter"/>
</dbReference>
<sequence length="617" mass="67220">MLPFWAPGQTQRTVSKQLEGDMKEREIRGLIEQVRSGEISRRSFVRGMMSVGLTAPMAGMMLAHSGVAHAQPTSGYKPTQAGGGGTLKVLQWQSATMLNPHLAVGLADQHSSSAFYEPLASWDEDGNLVPILAAEVPTLENGGLSEDGLTVTWKVKQGVTWHDGAPFTVDDCLFTAEFLADPEVSASTIKSYQGLTFERLDDFSFRLTFPKPTPFWADPFVGIAGAILPKHLFSEYKGVAAREAPMNMKPIGTGPYIVREFVPGDLVLADANPNYHEPNRPYFDALEIKGGGDAVSAARAVLQTGDYDFTWNLSIGDDILTSLSEGGAGEPVIVASALIEFISLNHTDPRTEVDGEYSSVATEHPAFKDKAVRQALSYLVDRKSIGDFIYGQAGVETGNFLVGPPRYVSENTNWEFNIQKAIDTLEAAGWSAGAGGVREKDGVKLSFLYQTSTNPQRQKTQAVVKQACAEAGIELELKAIAGSIYFSSDPGNPDTFTRFMADMEEYASPMQQPDPGNLMYNYHSSQVPTKANNYLLRNVPRYRNPEYDALWEQSAVELDPVKRAEQLIALNDLLVGDVAVVPVVARQFVAGKNLALVAPTTAWAGFLSLVKDWYIDA</sequence>
<gene>
    <name evidence="4" type="ORF">CVM52_01065</name>
</gene>
<proteinExistence type="inferred from homology"/>
<dbReference type="GO" id="GO:0043190">
    <property type="term" value="C:ATP-binding cassette (ABC) transporter complex"/>
    <property type="evidence" value="ECO:0007669"/>
    <property type="project" value="InterPro"/>
</dbReference>
<dbReference type="AlphaFoldDB" id="A0A2M8J7J2"/>
<accession>A0A2M8J7J2</accession>
<feature type="domain" description="Solute-binding protein family 5" evidence="3">
    <location>
        <begin position="129"/>
        <end position="521"/>
    </location>
</feature>
<comment type="subcellular location">
    <subcellularLocation>
        <location evidence="1">Periplasm</location>
    </subcellularLocation>
</comment>
<dbReference type="GO" id="GO:0030288">
    <property type="term" value="C:outer membrane-bounded periplasmic space"/>
    <property type="evidence" value="ECO:0007669"/>
    <property type="project" value="UniProtKB-ARBA"/>
</dbReference>
<evidence type="ECO:0000259" key="3">
    <source>
        <dbReference type="Pfam" id="PF00496"/>
    </source>
</evidence>
<dbReference type="PANTHER" id="PTHR30290:SF65">
    <property type="entry name" value="MONOACYL PHOSPHATIDYLINOSITOL TETRAMANNOSIDE-BINDING PROTEIN LPQW-RELATED"/>
    <property type="match status" value="1"/>
</dbReference>
<evidence type="ECO:0000313" key="5">
    <source>
        <dbReference type="Proteomes" id="UP000231553"/>
    </source>
</evidence>
<comment type="caution">
    <text evidence="4">The sequence shown here is derived from an EMBL/GenBank/DDBJ whole genome shotgun (WGS) entry which is preliminary data.</text>
</comment>
<dbReference type="InterPro" id="IPR006311">
    <property type="entry name" value="TAT_signal"/>
</dbReference>
<evidence type="ECO:0000313" key="4">
    <source>
        <dbReference type="EMBL" id="PJE38745.1"/>
    </source>
</evidence>
<name>A0A2M8J7J2_9RHOB</name>
<dbReference type="InterPro" id="IPR030678">
    <property type="entry name" value="Peptide/Ni-bd"/>
</dbReference>
<dbReference type="Pfam" id="PF00496">
    <property type="entry name" value="SBP_bac_5"/>
    <property type="match status" value="1"/>
</dbReference>
<dbReference type="InterPro" id="IPR000914">
    <property type="entry name" value="SBP_5_dom"/>
</dbReference>
<dbReference type="GO" id="GO:0015833">
    <property type="term" value="P:peptide transport"/>
    <property type="evidence" value="ECO:0007669"/>
    <property type="project" value="TreeGrafter"/>
</dbReference>
<dbReference type="PROSITE" id="PS51318">
    <property type="entry name" value="TAT"/>
    <property type="match status" value="1"/>
</dbReference>
<dbReference type="PANTHER" id="PTHR30290">
    <property type="entry name" value="PERIPLASMIC BINDING COMPONENT OF ABC TRANSPORTER"/>
    <property type="match status" value="1"/>
</dbReference>
<evidence type="ECO:0000256" key="2">
    <source>
        <dbReference type="ARBA" id="ARBA00005695"/>
    </source>
</evidence>
<evidence type="ECO:0000256" key="1">
    <source>
        <dbReference type="ARBA" id="ARBA00004418"/>
    </source>
</evidence>
<protein>
    <submittedName>
        <fullName evidence="4">Peptide ABC transporter substrate-binding protein</fullName>
    </submittedName>
</protein>
<dbReference type="InterPro" id="IPR039424">
    <property type="entry name" value="SBP_5"/>
</dbReference>
<dbReference type="OrthoDB" id="9803988at2"/>
<dbReference type="PIRSF" id="PIRSF002741">
    <property type="entry name" value="MppA"/>
    <property type="match status" value="1"/>
</dbReference>
<keyword evidence="5" id="KW-1185">Reference proteome</keyword>
<reference evidence="4 5" key="1">
    <citation type="journal article" date="2018" name="Int. J. Syst. Evol. Microbiol.">
        <title>Pseudooceanicola lipolyticus sp. nov., a marine alphaproteobacterium, reclassification of Oceanicola flagellatus as Pseudooceanicola flagellatus comb. nov. and emended description of the genus Pseudooceanicola.</title>
        <authorList>
            <person name="Huang M.-M."/>
            <person name="Guo L.-L."/>
            <person name="Wu Y.-H."/>
            <person name="Lai Q.-L."/>
            <person name="Shao Z.-Z."/>
            <person name="Wang C.-S."/>
            <person name="Wu M."/>
            <person name="Xu X.-W."/>
        </authorList>
    </citation>
    <scope>NUCLEOTIDE SEQUENCE [LARGE SCALE GENOMIC DNA]</scope>
    <source>
        <strain evidence="4 5">157</strain>
    </source>
</reference>
<dbReference type="Gene3D" id="3.40.190.10">
    <property type="entry name" value="Periplasmic binding protein-like II"/>
    <property type="match status" value="1"/>
</dbReference>